<keyword evidence="2" id="KW-1185">Reference proteome</keyword>
<feature type="coiled-coil region" evidence="1">
    <location>
        <begin position="6"/>
        <end position="78"/>
    </location>
</feature>
<evidence type="ECO:0000256" key="1">
    <source>
        <dbReference type="SAM" id="Coils"/>
    </source>
</evidence>
<name>A0A0N4ZHK4_PARTI</name>
<evidence type="ECO:0000313" key="2">
    <source>
        <dbReference type="Proteomes" id="UP000038045"/>
    </source>
</evidence>
<organism evidence="2 3">
    <name type="scientific">Parastrongyloides trichosuri</name>
    <name type="common">Possum-specific nematode worm</name>
    <dbReference type="NCBI Taxonomy" id="131310"/>
    <lineage>
        <taxon>Eukaryota</taxon>
        <taxon>Metazoa</taxon>
        <taxon>Ecdysozoa</taxon>
        <taxon>Nematoda</taxon>
        <taxon>Chromadorea</taxon>
        <taxon>Rhabditida</taxon>
        <taxon>Tylenchina</taxon>
        <taxon>Panagrolaimomorpha</taxon>
        <taxon>Strongyloidoidea</taxon>
        <taxon>Strongyloididae</taxon>
        <taxon>Parastrongyloides</taxon>
    </lineage>
</organism>
<dbReference type="Proteomes" id="UP000038045">
    <property type="component" value="Unplaced"/>
</dbReference>
<sequence length="81" mass="9924">MMLEHIEDFRNDLNKLVQCVEKLRERADKLHDENKELKRYICDLKKENFLYEETLAENKLLKEKILMLQQTKENQSQNRSE</sequence>
<dbReference type="InterPro" id="IPR019357">
    <property type="entry name" value="SCOC"/>
</dbReference>
<protein>
    <submittedName>
        <fullName evidence="3">Cell division protein ZapB</fullName>
    </submittedName>
</protein>
<dbReference type="AlphaFoldDB" id="A0A0N4ZHK4"/>
<dbReference type="WBParaSite" id="PTRK_0000740100.1">
    <property type="protein sequence ID" value="PTRK_0000740100.1"/>
    <property type="gene ID" value="PTRK_0000740100"/>
</dbReference>
<proteinExistence type="predicted"/>
<evidence type="ECO:0000313" key="3">
    <source>
        <dbReference type="WBParaSite" id="PTRK_0000740100.1"/>
    </source>
</evidence>
<accession>A0A0N4ZHK4</accession>
<keyword evidence="1" id="KW-0175">Coiled coil</keyword>
<dbReference type="Pfam" id="PF10224">
    <property type="entry name" value="DUF2205"/>
    <property type="match status" value="1"/>
</dbReference>
<reference evidence="3" key="1">
    <citation type="submission" date="2017-02" db="UniProtKB">
        <authorList>
            <consortium name="WormBaseParasite"/>
        </authorList>
    </citation>
    <scope>IDENTIFICATION</scope>
</reference>
<dbReference type="Gene3D" id="1.20.5.170">
    <property type="match status" value="1"/>
</dbReference>